<feature type="domain" description="RING-type" evidence="5">
    <location>
        <begin position="85"/>
        <end position="144"/>
    </location>
</feature>
<dbReference type="Proteomes" id="UP001148614">
    <property type="component" value="Unassembled WGS sequence"/>
</dbReference>
<evidence type="ECO:0000256" key="2">
    <source>
        <dbReference type="ARBA" id="ARBA00022771"/>
    </source>
</evidence>
<dbReference type="GO" id="GO:0008270">
    <property type="term" value="F:zinc ion binding"/>
    <property type="evidence" value="ECO:0007669"/>
    <property type="project" value="UniProtKB-KW"/>
</dbReference>
<gene>
    <name evidence="6" type="ORF">NPX13_g9125</name>
</gene>
<sequence>MSSVTEHATNISATVKEHFKGTLNDFYTHMNRLMYWSLCSKDDAPTSGMLMPGSIVETNNFQQVIKLFNDCGKLKNKNTRLAIECQICMCKNLAIINHHIDKPNNEEHERYVVLPRCGHAFGSSCLQQWIDTQADGRARCPTCRTPIDCEAGHALDLPTFHCRGGEKKQRSAIGEIRALLKGQCIECQEERQTARRQPRGLPQQYIAEWVEDPEYGMWWVFPRTGDNTVFQPVRRRGPAGGASRGNQRFSIMETAFFL</sequence>
<dbReference type="PROSITE" id="PS50089">
    <property type="entry name" value="ZF_RING_2"/>
    <property type="match status" value="1"/>
</dbReference>
<comment type="caution">
    <text evidence="6">The sequence shown here is derived from an EMBL/GenBank/DDBJ whole genome shotgun (WGS) entry which is preliminary data.</text>
</comment>
<dbReference type="GO" id="GO:0061630">
    <property type="term" value="F:ubiquitin protein ligase activity"/>
    <property type="evidence" value="ECO:0007669"/>
    <property type="project" value="TreeGrafter"/>
</dbReference>
<organism evidence="6 7">
    <name type="scientific">Xylaria arbuscula</name>
    <dbReference type="NCBI Taxonomy" id="114810"/>
    <lineage>
        <taxon>Eukaryota</taxon>
        <taxon>Fungi</taxon>
        <taxon>Dikarya</taxon>
        <taxon>Ascomycota</taxon>
        <taxon>Pezizomycotina</taxon>
        <taxon>Sordariomycetes</taxon>
        <taxon>Xylariomycetidae</taxon>
        <taxon>Xylariales</taxon>
        <taxon>Xylariaceae</taxon>
        <taxon>Xylaria</taxon>
    </lineage>
</organism>
<name>A0A9W8TIS4_9PEZI</name>
<keyword evidence="1" id="KW-0479">Metal-binding</keyword>
<keyword evidence="3" id="KW-0862">Zinc</keyword>
<evidence type="ECO:0000259" key="5">
    <source>
        <dbReference type="PROSITE" id="PS50089"/>
    </source>
</evidence>
<evidence type="ECO:0000313" key="6">
    <source>
        <dbReference type="EMBL" id="KAJ3560949.1"/>
    </source>
</evidence>
<evidence type="ECO:0000313" key="7">
    <source>
        <dbReference type="Proteomes" id="UP001148614"/>
    </source>
</evidence>
<dbReference type="Gene3D" id="3.30.40.10">
    <property type="entry name" value="Zinc/RING finger domain, C3HC4 (zinc finger)"/>
    <property type="match status" value="1"/>
</dbReference>
<dbReference type="PANTHER" id="PTHR45969">
    <property type="entry name" value="RING ZINC FINGER PROTEIN-RELATED"/>
    <property type="match status" value="1"/>
</dbReference>
<dbReference type="SUPFAM" id="SSF57850">
    <property type="entry name" value="RING/U-box"/>
    <property type="match status" value="1"/>
</dbReference>
<protein>
    <recommendedName>
        <fullName evidence="5">RING-type domain-containing protein</fullName>
    </recommendedName>
</protein>
<proteinExistence type="predicted"/>
<evidence type="ECO:0000256" key="3">
    <source>
        <dbReference type="ARBA" id="ARBA00022833"/>
    </source>
</evidence>
<keyword evidence="2 4" id="KW-0863">Zinc-finger</keyword>
<evidence type="ECO:0000256" key="4">
    <source>
        <dbReference type="PROSITE-ProRule" id="PRU00175"/>
    </source>
</evidence>
<keyword evidence="7" id="KW-1185">Reference proteome</keyword>
<reference evidence="6" key="1">
    <citation type="submission" date="2022-07" db="EMBL/GenBank/DDBJ databases">
        <title>Genome Sequence of Xylaria arbuscula.</title>
        <authorList>
            <person name="Buettner E."/>
        </authorList>
    </citation>
    <scope>NUCLEOTIDE SEQUENCE</scope>
    <source>
        <strain evidence="6">VT107</strain>
    </source>
</reference>
<dbReference type="EMBL" id="JANPWZ010002159">
    <property type="protein sequence ID" value="KAJ3560949.1"/>
    <property type="molecule type" value="Genomic_DNA"/>
</dbReference>
<dbReference type="InterPro" id="IPR013083">
    <property type="entry name" value="Znf_RING/FYVE/PHD"/>
</dbReference>
<dbReference type="Pfam" id="PF13639">
    <property type="entry name" value="zf-RING_2"/>
    <property type="match status" value="1"/>
</dbReference>
<dbReference type="GO" id="GO:0016567">
    <property type="term" value="P:protein ubiquitination"/>
    <property type="evidence" value="ECO:0007669"/>
    <property type="project" value="TreeGrafter"/>
</dbReference>
<dbReference type="InterPro" id="IPR001841">
    <property type="entry name" value="Znf_RING"/>
</dbReference>
<dbReference type="SMART" id="SM00184">
    <property type="entry name" value="RING"/>
    <property type="match status" value="1"/>
</dbReference>
<evidence type="ECO:0000256" key="1">
    <source>
        <dbReference type="ARBA" id="ARBA00022723"/>
    </source>
</evidence>
<dbReference type="AlphaFoldDB" id="A0A9W8TIS4"/>
<dbReference type="PANTHER" id="PTHR45969:SF69">
    <property type="entry name" value="FINGER DOMAIN PROTEIN, PUTATIVE (AFU_ORTHOLOGUE AFUA_3G12190)-RELATED"/>
    <property type="match status" value="1"/>
</dbReference>
<accession>A0A9W8TIS4</accession>
<dbReference type="VEuPathDB" id="FungiDB:F4678DRAFT_465477"/>